<comment type="function">
    <text evidence="5">Methylation of the membrane-bound methyl-accepting chemotaxis proteins (MCP) to form gamma-glutamyl methyl ester residues in MCP.</text>
</comment>
<keyword evidence="4 5" id="KW-0949">S-adenosyl-L-methionine</keyword>
<evidence type="ECO:0000256" key="4">
    <source>
        <dbReference type="ARBA" id="ARBA00022691"/>
    </source>
</evidence>
<dbReference type="InterPro" id="IPR000780">
    <property type="entry name" value="CheR_MeTrfase"/>
</dbReference>
<feature type="binding site" evidence="6">
    <location>
        <position position="179"/>
    </location>
    <ligand>
        <name>S-adenosyl-L-methionine</name>
        <dbReference type="ChEBI" id="CHEBI:59789"/>
    </ligand>
</feature>
<dbReference type="Proteomes" id="UP000277007">
    <property type="component" value="Unassembled WGS sequence"/>
</dbReference>
<dbReference type="SUPFAM" id="SSF53335">
    <property type="entry name" value="S-adenosyl-L-methionine-dependent methyltransferases"/>
    <property type="match status" value="1"/>
</dbReference>
<dbReference type="PIRSF" id="PIRSF000410">
    <property type="entry name" value="CheR"/>
    <property type="match status" value="1"/>
</dbReference>
<proteinExistence type="predicted"/>
<dbReference type="PROSITE" id="PS50123">
    <property type="entry name" value="CHER"/>
    <property type="match status" value="1"/>
</dbReference>
<dbReference type="GO" id="GO:0008983">
    <property type="term" value="F:protein-glutamate O-methyltransferase activity"/>
    <property type="evidence" value="ECO:0007669"/>
    <property type="project" value="UniProtKB-EC"/>
</dbReference>
<feature type="region of interest" description="Disordered" evidence="7">
    <location>
        <begin position="1"/>
        <end position="26"/>
    </location>
</feature>
<dbReference type="GO" id="GO:0032259">
    <property type="term" value="P:methylation"/>
    <property type="evidence" value="ECO:0007669"/>
    <property type="project" value="UniProtKB-KW"/>
</dbReference>
<dbReference type="InterPro" id="IPR022642">
    <property type="entry name" value="CheR_C"/>
</dbReference>
<evidence type="ECO:0000256" key="7">
    <source>
        <dbReference type="SAM" id="MobiDB-lite"/>
    </source>
</evidence>
<evidence type="ECO:0000256" key="2">
    <source>
        <dbReference type="ARBA" id="ARBA00022603"/>
    </source>
</evidence>
<evidence type="ECO:0000256" key="1">
    <source>
        <dbReference type="ARBA" id="ARBA00001541"/>
    </source>
</evidence>
<dbReference type="AlphaFoldDB" id="A0A3S0K291"/>
<dbReference type="InterPro" id="IPR036804">
    <property type="entry name" value="CheR_N_sf"/>
</dbReference>
<comment type="caution">
    <text evidence="9">The sequence shown here is derived from an EMBL/GenBank/DDBJ whole genome shotgun (WGS) entry which is preliminary data.</text>
</comment>
<reference evidence="9 10" key="1">
    <citation type="submission" date="2018-12" db="EMBL/GenBank/DDBJ databases">
        <authorList>
            <person name="Yang Y."/>
        </authorList>
    </citation>
    <scope>NUCLEOTIDE SEQUENCE [LARGE SCALE GENOMIC DNA]</scope>
    <source>
        <strain evidence="9 10">L-25-5w-1</strain>
    </source>
</reference>
<organism evidence="9 10">
    <name type="scientific">Azospirillum griseum</name>
    <dbReference type="NCBI Taxonomy" id="2496639"/>
    <lineage>
        <taxon>Bacteria</taxon>
        <taxon>Pseudomonadati</taxon>
        <taxon>Pseudomonadota</taxon>
        <taxon>Alphaproteobacteria</taxon>
        <taxon>Rhodospirillales</taxon>
        <taxon>Azospirillaceae</taxon>
        <taxon>Azospirillum</taxon>
    </lineage>
</organism>
<feature type="binding site" evidence="6">
    <location>
        <position position="112"/>
    </location>
    <ligand>
        <name>S-adenosyl-L-methionine</name>
        <dbReference type="ChEBI" id="CHEBI:59789"/>
    </ligand>
</feature>
<keyword evidence="10" id="KW-1185">Reference proteome</keyword>
<dbReference type="Pfam" id="PF03705">
    <property type="entry name" value="CheR_N"/>
    <property type="match status" value="1"/>
</dbReference>
<evidence type="ECO:0000256" key="5">
    <source>
        <dbReference type="PIRNR" id="PIRNR000410"/>
    </source>
</evidence>
<protein>
    <recommendedName>
        <fullName evidence="5">Chemotaxis protein methyltransferase</fullName>
        <ecNumber evidence="5">2.1.1.80</ecNumber>
    </recommendedName>
</protein>
<feature type="binding site" evidence="6">
    <location>
        <position position="108"/>
    </location>
    <ligand>
        <name>S-adenosyl-L-methionine</name>
        <dbReference type="ChEBI" id="CHEBI:59789"/>
    </ligand>
</feature>
<dbReference type="Gene3D" id="1.10.155.10">
    <property type="entry name" value="Chemotaxis receptor methyltransferase CheR, N-terminal domain"/>
    <property type="match status" value="1"/>
</dbReference>
<dbReference type="PANTHER" id="PTHR24422:SF19">
    <property type="entry name" value="CHEMOTAXIS PROTEIN METHYLTRANSFERASE"/>
    <property type="match status" value="1"/>
</dbReference>
<keyword evidence="3 5" id="KW-0808">Transferase</keyword>
<dbReference type="RefSeq" id="WP_126618032.1">
    <property type="nucleotide sequence ID" value="NZ_JBHUCY010000031.1"/>
</dbReference>
<dbReference type="Gene3D" id="3.40.50.150">
    <property type="entry name" value="Vaccinia Virus protein VP39"/>
    <property type="match status" value="1"/>
</dbReference>
<dbReference type="InterPro" id="IPR050903">
    <property type="entry name" value="Bact_Chemotaxis_MeTrfase"/>
</dbReference>
<dbReference type="PRINTS" id="PR00996">
    <property type="entry name" value="CHERMTFRASE"/>
</dbReference>
<evidence type="ECO:0000313" key="10">
    <source>
        <dbReference type="Proteomes" id="UP000277007"/>
    </source>
</evidence>
<name>A0A3S0K291_9PROT</name>
<evidence type="ECO:0000313" key="9">
    <source>
        <dbReference type="EMBL" id="RTR17402.1"/>
    </source>
</evidence>
<keyword evidence="2 5" id="KW-0489">Methyltransferase</keyword>
<sequence>MTGPQVPSDDPRPDADRRPRPTGAAADFRNTREFRFERHHFDLIARLLHQLAGIALASHKVEMVYARLARRLRDLRLPDFDAYCALLQSEDGAHEIGYLVNALTTNLTSFYREAHHFTFLEQTVLPELRERHAKVPKPRLRLWSAGCSSGPEPYSLAMVLVASLGPELRRWDARILATDIDTHMVDTARRGVYSADSASGIPAAIRSRFTRPTTLNGEPAIAMTDDLKRLITVKPLNLLERWPMSGPFDAIFCRNVLIYFDRPGRMQVIENFARMIGPGGYLFLGHSESLYGVSDRFQQVGPTIYQRVGP</sequence>
<feature type="binding site" evidence="6">
    <location>
        <begin position="254"/>
        <end position="255"/>
    </location>
    <ligand>
        <name>S-adenosyl-L-methionine</name>
        <dbReference type="ChEBI" id="CHEBI:59789"/>
    </ligand>
</feature>
<feature type="binding site" evidence="6">
    <location>
        <position position="106"/>
    </location>
    <ligand>
        <name>S-adenosyl-L-methionine</name>
        <dbReference type="ChEBI" id="CHEBI:59789"/>
    </ligand>
</feature>
<dbReference type="InterPro" id="IPR022641">
    <property type="entry name" value="CheR_N"/>
</dbReference>
<feature type="domain" description="CheR-type methyltransferase" evidence="8">
    <location>
        <begin position="29"/>
        <end position="310"/>
    </location>
</feature>
<dbReference type="Pfam" id="PF01739">
    <property type="entry name" value="CheR"/>
    <property type="match status" value="1"/>
</dbReference>
<feature type="compositionally biased region" description="Basic and acidic residues" evidence="7">
    <location>
        <begin position="9"/>
        <end position="19"/>
    </location>
</feature>
<evidence type="ECO:0000259" key="8">
    <source>
        <dbReference type="PROSITE" id="PS50123"/>
    </source>
</evidence>
<gene>
    <name evidence="9" type="ORF">EJ903_18055</name>
</gene>
<dbReference type="InterPro" id="IPR029063">
    <property type="entry name" value="SAM-dependent_MTases_sf"/>
</dbReference>
<dbReference type="EMBL" id="RXMA01000019">
    <property type="protein sequence ID" value="RTR17402.1"/>
    <property type="molecule type" value="Genomic_DNA"/>
</dbReference>
<evidence type="ECO:0000256" key="3">
    <source>
        <dbReference type="ARBA" id="ARBA00022679"/>
    </source>
</evidence>
<dbReference type="InterPro" id="IPR026024">
    <property type="entry name" value="Chemotaxis_MeTrfase_CheR"/>
</dbReference>
<dbReference type="CDD" id="cd02440">
    <property type="entry name" value="AdoMet_MTases"/>
    <property type="match status" value="1"/>
</dbReference>
<comment type="catalytic activity">
    <reaction evidence="1 5">
        <text>L-glutamyl-[protein] + S-adenosyl-L-methionine = [protein]-L-glutamate 5-O-methyl ester + S-adenosyl-L-homocysteine</text>
        <dbReference type="Rhea" id="RHEA:24452"/>
        <dbReference type="Rhea" id="RHEA-COMP:10208"/>
        <dbReference type="Rhea" id="RHEA-COMP:10311"/>
        <dbReference type="ChEBI" id="CHEBI:29973"/>
        <dbReference type="ChEBI" id="CHEBI:57856"/>
        <dbReference type="ChEBI" id="CHEBI:59789"/>
        <dbReference type="ChEBI" id="CHEBI:82795"/>
        <dbReference type="EC" id="2.1.1.80"/>
    </reaction>
</comment>
<feature type="binding site" evidence="6">
    <location>
        <begin position="237"/>
        <end position="238"/>
    </location>
    <ligand>
        <name>S-adenosyl-L-methionine</name>
        <dbReference type="ChEBI" id="CHEBI:59789"/>
    </ligand>
</feature>
<feature type="binding site" evidence="6">
    <location>
        <position position="152"/>
    </location>
    <ligand>
        <name>S-adenosyl-L-methionine</name>
        <dbReference type="ChEBI" id="CHEBI:59789"/>
    </ligand>
</feature>
<accession>A0A3S0K291</accession>
<evidence type="ECO:0000256" key="6">
    <source>
        <dbReference type="PIRSR" id="PIRSR000410-1"/>
    </source>
</evidence>
<dbReference type="SMART" id="SM00138">
    <property type="entry name" value="MeTrc"/>
    <property type="match status" value="1"/>
</dbReference>
<dbReference type="EC" id="2.1.1.80" evidence="5"/>
<dbReference type="SUPFAM" id="SSF47757">
    <property type="entry name" value="Chemotaxis receptor methyltransferase CheR, N-terminal domain"/>
    <property type="match status" value="1"/>
</dbReference>
<dbReference type="OrthoDB" id="9816309at2"/>
<dbReference type="PANTHER" id="PTHR24422">
    <property type="entry name" value="CHEMOTAXIS PROTEIN METHYLTRANSFERASE"/>
    <property type="match status" value="1"/>
</dbReference>